<accession>C1EEY2</accession>
<feature type="transmembrane region" description="Helical" evidence="5">
    <location>
        <begin position="99"/>
        <end position="118"/>
    </location>
</feature>
<dbReference type="InterPro" id="IPR004853">
    <property type="entry name" value="Sugar_P_trans_dom"/>
</dbReference>
<dbReference type="OMA" id="PCVRQNF"/>
<comment type="subcellular location">
    <subcellularLocation>
        <location evidence="1">Membrane</location>
        <topology evidence="1">Multi-pass membrane protein</topology>
    </subcellularLocation>
</comment>
<feature type="transmembrane region" description="Helical" evidence="5">
    <location>
        <begin position="20"/>
        <end position="46"/>
    </location>
</feature>
<dbReference type="PANTHER" id="PTHR11132">
    <property type="entry name" value="SOLUTE CARRIER FAMILY 35"/>
    <property type="match status" value="1"/>
</dbReference>
<dbReference type="AlphaFoldDB" id="C1EEY2"/>
<dbReference type="InterPro" id="IPR037185">
    <property type="entry name" value="EmrE-like"/>
</dbReference>
<feature type="domain" description="Sugar phosphate transporter" evidence="6">
    <location>
        <begin position="1"/>
        <end position="283"/>
    </location>
</feature>
<organism evidence="7 8">
    <name type="scientific">Micromonas commoda (strain RCC299 / NOUM17 / CCMP2709)</name>
    <name type="common">Picoplanktonic green alga</name>
    <dbReference type="NCBI Taxonomy" id="296587"/>
    <lineage>
        <taxon>Eukaryota</taxon>
        <taxon>Viridiplantae</taxon>
        <taxon>Chlorophyta</taxon>
        <taxon>Mamiellophyceae</taxon>
        <taxon>Mamiellales</taxon>
        <taxon>Mamiellaceae</taxon>
        <taxon>Micromonas</taxon>
    </lineage>
</organism>
<reference evidence="7 8" key="1">
    <citation type="journal article" date="2009" name="Science">
        <title>Green evolution and dynamic adaptations revealed by genomes of the marine picoeukaryotes Micromonas.</title>
        <authorList>
            <person name="Worden A.Z."/>
            <person name="Lee J.H."/>
            <person name="Mock T."/>
            <person name="Rouze P."/>
            <person name="Simmons M.P."/>
            <person name="Aerts A.L."/>
            <person name="Allen A.E."/>
            <person name="Cuvelier M.L."/>
            <person name="Derelle E."/>
            <person name="Everett M.V."/>
            <person name="Foulon E."/>
            <person name="Grimwood J."/>
            <person name="Gundlach H."/>
            <person name="Henrissat B."/>
            <person name="Napoli C."/>
            <person name="McDonald S.M."/>
            <person name="Parker M.S."/>
            <person name="Rombauts S."/>
            <person name="Salamov A."/>
            <person name="Von Dassow P."/>
            <person name="Badger J.H."/>
            <person name="Coutinho P.M."/>
            <person name="Demir E."/>
            <person name="Dubchak I."/>
            <person name="Gentemann C."/>
            <person name="Eikrem W."/>
            <person name="Gready J.E."/>
            <person name="John U."/>
            <person name="Lanier W."/>
            <person name="Lindquist E.A."/>
            <person name="Lucas S."/>
            <person name="Mayer K.F."/>
            <person name="Moreau H."/>
            <person name="Not F."/>
            <person name="Otillar R."/>
            <person name="Panaud O."/>
            <person name="Pangilinan J."/>
            <person name="Paulsen I."/>
            <person name="Piegu B."/>
            <person name="Poliakov A."/>
            <person name="Robbens S."/>
            <person name="Schmutz J."/>
            <person name="Toulza E."/>
            <person name="Wyss T."/>
            <person name="Zelensky A."/>
            <person name="Zhou K."/>
            <person name="Armbrust E.V."/>
            <person name="Bhattacharya D."/>
            <person name="Goodenough U.W."/>
            <person name="Van de Peer Y."/>
            <person name="Grigoriev I.V."/>
        </authorList>
    </citation>
    <scope>NUCLEOTIDE SEQUENCE [LARGE SCALE GENOMIC DNA]</scope>
    <source>
        <strain evidence="8">RCC299 / NOUM17</strain>
    </source>
</reference>
<dbReference type="RefSeq" id="XP_002505063.1">
    <property type="nucleotide sequence ID" value="XM_002505017.1"/>
</dbReference>
<dbReference type="GO" id="GO:0016020">
    <property type="term" value="C:membrane"/>
    <property type="evidence" value="ECO:0007669"/>
    <property type="project" value="UniProtKB-SubCell"/>
</dbReference>
<sequence length="300" mass="32837">MYFGLWYFLNVQFNIINKQIYNYFPFPWFVSAIHLAVGLLIMTFFWTTRLVKFEKPDSEFLKAVTLPSFLHAFGHCLTNVSFAAVAVSFTHTIKTLEPVFSAIGSYLVTGTVYAWPVYMALVPIMGGVALASATELSFTWLGFSTAMASNVAFSARAIFSKKLMAKMSPLNLYNFVTIVSLLFCIPFVIAFEGSTLAAGIAKAVELKGQKEFVLALLKVGAFYHLYNQVAYQALGKVEPVTHAVGNVGKRIFVIGFTILAFGNKISTQTAIGSAIAVVGAGLYGWLKAKYAADTKTVKKA</sequence>
<dbReference type="Proteomes" id="UP000002009">
    <property type="component" value="Chromosome 11"/>
</dbReference>
<dbReference type="GeneID" id="8247772"/>
<dbReference type="InParanoid" id="C1EEY2"/>
<gene>
    <name evidence="7" type="ORF">MICPUN_109214</name>
</gene>
<evidence type="ECO:0000256" key="5">
    <source>
        <dbReference type="SAM" id="Phobius"/>
    </source>
</evidence>
<evidence type="ECO:0000256" key="3">
    <source>
        <dbReference type="ARBA" id="ARBA00022989"/>
    </source>
</evidence>
<proteinExistence type="predicted"/>
<dbReference type="eggNOG" id="KOG1441">
    <property type="taxonomic scope" value="Eukaryota"/>
</dbReference>
<evidence type="ECO:0000256" key="1">
    <source>
        <dbReference type="ARBA" id="ARBA00004141"/>
    </source>
</evidence>
<dbReference type="InterPro" id="IPR050186">
    <property type="entry name" value="TPT_transporter"/>
</dbReference>
<keyword evidence="2 5" id="KW-0812">Transmembrane</keyword>
<evidence type="ECO:0000313" key="7">
    <source>
        <dbReference type="EMBL" id="ACO66321.1"/>
    </source>
</evidence>
<keyword evidence="3 5" id="KW-1133">Transmembrane helix</keyword>
<dbReference type="EMBL" id="CP001330">
    <property type="protein sequence ID" value="ACO66321.1"/>
    <property type="molecule type" value="Genomic_DNA"/>
</dbReference>
<dbReference type="KEGG" id="mis:MICPUN_109214"/>
<keyword evidence="4 5" id="KW-0472">Membrane</keyword>
<keyword evidence="8" id="KW-1185">Reference proteome</keyword>
<dbReference type="OrthoDB" id="6418713at2759"/>
<protein>
    <submittedName>
        <fullName evidence="7">Drug/Metabolite transporter superfamily</fullName>
    </submittedName>
</protein>
<evidence type="ECO:0000256" key="2">
    <source>
        <dbReference type="ARBA" id="ARBA00022692"/>
    </source>
</evidence>
<evidence type="ECO:0000259" key="6">
    <source>
        <dbReference type="Pfam" id="PF03151"/>
    </source>
</evidence>
<feature type="transmembrane region" description="Helical" evidence="5">
    <location>
        <begin position="66"/>
        <end position="87"/>
    </location>
</feature>
<feature type="transmembrane region" description="Helical" evidence="5">
    <location>
        <begin position="138"/>
        <end position="159"/>
    </location>
</feature>
<evidence type="ECO:0000313" key="8">
    <source>
        <dbReference type="Proteomes" id="UP000002009"/>
    </source>
</evidence>
<evidence type="ECO:0000256" key="4">
    <source>
        <dbReference type="ARBA" id="ARBA00023136"/>
    </source>
</evidence>
<feature type="transmembrane region" description="Helical" evidence="5">
    <location>
        <begin position="265"/>
        <end position="286"/>
    </location>
</feature>
<feature type="transmembrane region" description="Helical" evidence="5">
    <location>
        <begin position="171"/>
        <end position="191"/>
    </location>
</feature>
<dbReference type="Pfam" id="PF03151">
    <property type="entry name" value="TPT"/>
    <property type="match status" value="1"/>
</dbReference>
<dbReference type="FunCoup" id="C1EEY2">
    <property type="interactions" value="1911"/>
</dbReference>
<dbReference type="SUPFAM" id="SSF103481">
    <property type="entry name" value="Multidrug resistance efflux transporter EmrE"/>
    <property type="match status" value="1"/>
</dbReference>
<name>C1EEY2_MICCC</name>
<dbReference type="STRING" id="296587.C1EEY2"/>